<gene>
    <name evidence="1" type="ORF">GCM10009843_02260</name>
</gene>
<accession>A0ABP5J9M4</accession>
<evidence type="ECO:0008006" key="3">
    <source>
        <dbReference type="Google" id="ProtNLM"/>
    </source>
</evidence>
<protein>
    <recommendedName>
        <fullName evidence="3">Ig-like domain-containing protein</fullName>
    </recommendedName>
</protein>
<dbReference type="Proteomes" id="UP001500575">
    <property type="component" value="Unassembled WGS sequence"/>
</dbReference>
<evidence type="ECO:0000313" key="2">
    <source>
        <dbReference type="Proteomes" id="UP001500575"/>
    </source>
</evidence>
<sequence>MSGWHKGRSIRTTSLGVALAVAVPLSLAGPLGLTGPAGAAAAPETTITSGPPDGVVLRGRAVVYGLESSATPPSFTCSLNDRPITCTTSGADLSNLEGGTYTLRAAATDATGLADPTPAERTFTVPFDDDVLTQKGEWSDHKKPAAFDGDYVRSTDKGAKLVYRVSDVVGIRLAVSTGPEFGRVQVRLGSKVLKTVNTRGGVRSLRLKPVATFDTPRAGKLRIVVAGHREVRIEGLAVITG</sequence>
<name>A0ABP5J9M4_9ACTN</name>
<keyword evidence="2" id="KW-1185">Reference proteome</keyword>
<dbReference type="EMBL" id="BAAAQQ010000001">
    <property type="protein sequence ID" value="GAA2114026.1"/>
    <property type="molecule type" value="Genomic_DNA"/>
</dbReference>
<proteinExistence type="predicted"/>
<organism evidence="1 2">
    <name type="scientific">Nocardioides bigeumensis</name>
    <dbReference type="NCBI Taxonomy" id="433657"/>
    <lineage>
        <taxon>Bacteria</taxon>
        <taxon>Bacillati</taxon>
        <taxon>Actinomycetota</taxon>
        <taxon>Actinomycetes</taxon>
        <taxon>Propionibacteriales</taxon>
        <taxon>Nocardioidaceae</taxon>
        <taxon>Nocardioides</taxon>
    </lineage>
</organism>
<evidence type="ECO:0000313" key="1">
    <source>
        <dbReference type="EMBL" id="GAA2114026.1"/>
    </source>
</evidence>
<comment type="caution">
    <text evidence="1">The sequence shown here is derived from an EMBL/GenBank/DDBJ whole genome shotgun (WGS) entry which is preliminary data.</text>
</comment>
<dbReference type="RefSeq" id="WP_344301672.1">
    <property type="nucleotide sequence ID" value="NZ_BAAAQQ010000001.1"/>
</dbReference>
<reference evidence="2" key="1">
    <citation type="journal article" date="2019" name="Int. J. Syst. Evol. Microbiol.">
        <title>The Global Catalogue of Microorganisms (GCM) 10K type strain sequencing project: providing services to taxonomists for standard genome sequencing and annotation.</title>
        <authorList>
            <consortium name="The Broad Institute Genomics Platform"/>
            <consortium name="The Broad Institute Genome Sequencing Center for Infectious Disease"/>
            <person name="Wu L."/>
            <person name="Ma J."/>
        </authorList>
    </citation>
    <scope>NUCLEOTIDE SEQUENCE [LARGE SCALE GENOMIC DNA]</scope>
    <source>
        <strain evidence="2">JCM 16021</strain>
    </source>
</reference>